<name>A0A2X2SWQ3_9ENTR</name>
<protein>
    <submittedName>
        <fullName evidence="1">Uncharacterized protein</fullName>
    </submittedName>
</protein>
<gene>
    <name evidence="1" type="ORF">NCTC12120_00264</name>
</gene>
<accession>A0A2X2SWQ3</accession>
<dbReference type="Proteomes" id="UP000251197">
    <property type="component" value="Unassembled WGS sequence"/>
</dbReference>
<reference evidence="1 2" key="1">
    <citation type="submission" date="2018-06" db="EMBL/GenBank/DDBJ databases">
        <authorList>
            <consortium name="Pathogen Informatics"/>
            <person name="Doyle S."/>
        </authorList>
    </citation>
    <scope>NUCLEOTIDE SEQUENCE [LARGE SCALE GENOMIC DNA]</scope>
    <source>
        <strain evidence="1 2">NCTC12120</strain>
    </source>
</reference>
<evidence type="ECO:0000313" key="2">
    <source>
        <dbReference type="Proteomes" id="UP000251197"/>
    </source>
</evidence>
<proteinExistence type="predicted"/>
<dbReference type="EMBL" id="UAVU01000003">
    <property type="protein sequence ID" value="SQA96508.1"/>
    <property type="molecule type" value="Genomic_DNA"/>
</dbReference>
<dbReference type="AlphaFoldDB" id="A0A2X2SWQ3"/>
<evidence type="ECO:0000313" key="1">
    <source>
        <dbReference type="EMBL" id="SQA96508.1"/>
    </source>
</evidence>
<organism evidence="1 2">
    <name type="scientific">Cedecea neteri</name>
    <dbReference type="NCBI Taxonomy" id="158822"/>
    <lineage>
        <taxon>Bacteria</taxon>
        <taxon>Pseudomonadati</taxon>
        <taxon>Pseudomonadota</taxon>
        <taxon>Gammaproteobacteria</taxon>
        <taxon>Enterobacterales</taxon>
        <taxon>Enterobacteriaceae</taxon>
        <taxon>Cedecea</taxon>
    </lineage>
</organism>
<sequence>MKRLALAAQSADEARLRRWTGSGWRLPFFREELAGELRLLPSRTQNQPEILPEPSAARRHAVF</sequence>